<dbReference type="Proteomes" id="UP000177622">
    <property type="component" value="Unassembled WGS sequence"/>
</dbReference>
<keyword evidence="8" id="KW-1185">Reference proteome</keyword>
<dbReference type="AlphaFoldDB" id="A0A1F5LHC0"/>
<dbReference type="InterPro" id="IPR051694">
    <property type="entry name" value="Immunoregulatory_rcpt-like"/>
</dbReference>
<comment type="caution">
    <text evidence="7">The sequence shown here is derived from an EMBL/GenBank/DDBJ whole genome shotgun (WGS) entry which is preliminary data.</text>
</comment>
<dbReference type="EMBL" id="LXJU01000009">
    <property type="protein sequence ID" value="OGE52623.1"/>
    <property type="molecule type" value="Genomic_DNA"/>
</dbReference>
<dbReference type="CDD" id="cd12087">
    <property type="entry name" value="TM_EGFR-like"/>
    <property type="match status" value="1"/>
</dbReference>
<accession>A0A1F5LHC0</accession>
<dbReference type="PANTHER" id="PTHR15549:SF33">
    <property type="entry name" value="MEMBRANE PROTEIN WSC4, PUTATIVE (AFU_ORTHOLOGUE AFUA_5G09020)-RELATED"/>
    <property type="match status" value="1"/>
</dbReference>
<dbReference type="GO" id="GO:0071944">
    <property type="term" value="C:cell periphery"/>
    <property type="evidence" value="ECO:0007669"/>
    <property type="project" value="UniProtKB-ARBA"/>
</dbReference>
<reference evidence="7 8" key="1">
    <citation type="journal article" date="2016" name="Sci. Rep.">
        <title>Penicillium arizonense, a new, genome sequenced fungal species, reveals a high chemical diversity in secreted metabolites.</title>
        <authorList>
            <person name="Grijseels S."/>
            <person name="Nielsen J.C."/>
            <person name="Randelovic M."/>
            <person name="Nielsen J."/>
            <person name="Nielsen K.F."/>
            <person name="Workman M."/>
            <person name="Frisvad J.C."/>
        </authorList>
    </citation>
    <scope>NUCLEOTIDE SEQUENCE [LARGE SCALE GENOMIC DNA]</scope>
    <source>
        <strain evidence="7 8">CBS 141311</strain>
    </source>
</reference>
<dbReference type="STRING" id="1835702.A0A1F5LHC0"/>
<keyword evidence="2 6" id="KW-0812">Transmembrane</keyword>
<comment type="subcellular location">
    <subcellularLocation>
        <location evidence="1">Membrane</location>
        <topology evidence="1">Single-pass membrane protein</topology>
    </subcellularLocation>
</comment>
<dbReference type="RefSeq" id="XP_022488063.1">
    <property type="nucleotide sequence ID" value="XM_022632046.1"/>
</dbReference>
<name>A0A1F5LHC0_PENAI</name>
<dbReference type="GeneID" id="34576780"/>
<dbReference type="PANTHER" id="PTHR15549">
    <property type="entry name" value="PAIRED IMMUNOGLOBULIN-LIKE TYPE 2 RECEPTOR"/>
    <property type="match status" value="1"/>
</dbReference>
<evidence type="ECO:0000313" key="8">
    <source>
        <dbReference type="Proteomes" id="UP000177622"/>
    </source>
</evidence>
<feature type="region of interest" description="Disordered" evidence="5">
    <location>
        <begin position="1"/>
        <end position="23"/>
    </location>
</feature>
<gene>
    <name evidence="7" type="ORF">PENARI_c009G11316</name>
</gene>
<evidence type="ECO:0000256" key="6">
    <source>
        <dbReference type="SAM" id="Phobius"/>
    </source>
</evidence>
<keyword evidence="3 6" id="KW-1133">Transmembrane helix</keyword>
<keyword evidence="4 6" id="KW-0472">Membrane</keyword>
<dbReference type="OrthoDB" id="4505626at2759"/>
<evidence type="ECO:0000256" key="1">
    <source>
        <dbReference type="ARBA" id="ARBA00004167"/>
    </source>
</evidence>
<feature type="transmembrane region" description="Helical" evidence="6">
    <location>
        <begin position="199"/>
        <end position="221"/>
    </location>
</feature>
<evidence type="ECO:0000256" key="4">
    <source>
        <dbReference type="ARBA" id="ARBA00023136"/>
    </source>
</evidence>
<protein>
    <recommendedName>
        <fullName evidence="9">Mid2 domain-containing protein</fullName>
    </recommendedName>
</protein>
<dbReference type="Pfam" id="PF05808">
    <property type="entry name" value="Podoplanin"/>
    <property type="match status" value="1"/>
</dbReference>
<dbReference type="GO" id="GO:0016020">
    <property type="term" value="C:membrane"/>
    <property type="evidence" value="ECO:0007669"/>
    <property type="project" value="UniProtKB-SubCell"/>
</dbReference>
<evidence type="ECO:0000256" key="2">
    <source>
        <dbReference type="ARBA" id="ARBA00022692"/>
    </source>
</evidence>
<evidence type="ECO:0000256" key="3">
    <source>
        <dbReference type="ARBA" id="ARBA00022989"/>
    </source>
</evidence>
<organism evidence="7 8">
    <name type="scientific">Penicillium arizonense</name>
    <dbReference type="NCBI Taxonomy" id="1835702"/>
    <lineage>
        <taxon>Eukaryota</taxon>
        <taxon>Fungi</taxon>
        <taxon>Dikarya</taxon>
        <taxon>Ascomycota</taxon>
        <taxon>Pezizomycotina</taxon>
        <taxon>Eurotiomycetes</taxon>
        <taxon>Eurotiomycetidae</taxon>
        <taxon>Eurotiales</taxon>
        <taxon>Aspergillaceae</taxon>
        <taxon>Penicillium</taxon>
    </lineage>
</organism>
<evidence type="ECO:0008006" key="9">
    <source>
        <dbReference type="Google" id="ProtNLM"/>
    </source>
</evidence>
<evidence type="ECO:0000313" key="7">
    <source>
        <dbReference type="EMBL" id="OGE52623.1"/>
    </source>
</evidence>
<feature type="region of interest" description="Disordered" evidence="5">
    <location>
        <begin position="287"/>
        <end position="307"/>
    </location>
</feature>
<sequence length="307" mass="31975">MKGPEWPKAWAEKPQAPERARDTPSLFFGLGPQDSSDQLTMLMLPLYALSLLPLATAWTFRYTNKTDSTLILRGNDDQNCTAISLAKDKLFTYDPEGSDLCVSIYYDDVCSSRAGYSCTSWRKNASASFFGVDIAPERLAVTTSTTALPTSSTAASTSVSTSTSTSTSVSESATSTPTSTPTPSVAATSDTSSGLSGGAIAGIVIGVVAGLAVLAGLIFFFMRRNRKKNAPAIVQPGSFGPHEAEATVSSLSGATEKLPGSSGGASFRPAPGSKLVELVGDAGTFELPNSPLSEMDGHSATKPSYRV</sequence>
<proteinExistence type="predicted"/>
<feature type="region of interest" description="Disordered" evidence="5">
    <location>
        <begin position="152"/>
        <end position="193"/>
    </location>
</feature>
<evidence type="ECO:0000256" key="5">
    <source>
        <dbReference type="SAM" id="MobiDB-lite"/>
    </source>
</evidence>